<keyword evidence="4" id="KW-1185">Reference proteome</keyword>
<dbReference type="RefSeq" id="WP_227306310.1">
    <property type="nucleotide sequence ID" value="NZ_JAESVA010000002.1"/>
</dbReference>
<evidence type="ECO:0000256" key="2">
    <source>
        <dbReference type="ARBA" id="ARBA00022649"/>
    </source>
</evidence>
<evidence type="ECO:0000313" key="4">
    <source>
        <dbReference type="Proteomes" id="UP000721844"/>
    </source>
</evidence>
<organism evidence="3 4">
    <name type="scientific">Acidisoma cellulosilyticum</name>
    <dbReference type="NCBI Taxonomy" id="2802395"/>
    <lineage>
        <taxon>Bacteria</taxon>
        <taxon>Pseudomonadati</taxon>
        <taxon>Pseudomonadota</taxon>
        <taxon>Alphaproteobacteria</taxon>
        <taxon>Acetobacterales</taxon>
        <taxon>Acidocellaceae</taxon>
        <taxon>Acidisoma</taxon>
    </lineage>
</organism>
<dbReference type="EMBL" id="JAESVA010000002">
    <property type="protein sequence ID" value="MCB8879685.1"/>
    <property type="molecule type" value="Genomic_DNA"/>
</dbReference>
<reference evidence="3 4" key="1">
    <citation type="journal article" date="2021" name="Microorganisms">
        <title>Acidisoma silvae sp. nov. and Acidisomacellulosilytica sp. nov., Two Acidophilic Bacteria Isolated from Decaying Wood, Hydrolyzing Cellulose and Producing Poly-3-hydroxybutyrate.</title>
        <authorList>
            <person name="Mieszkin S."/>
            <person name="Pouder E."/>
            <person name="Uroz S."/>
            <person name="Simon-Colin C."/>
            <person name="Alain K."/>
        </authorList>
    </citation>
    <scope>NUCLEOTIDE SEQUENCE [LARGE SCALE GENOMIC DNA]</scope>
    <source>
        <strain evidence="3 4">HW T5.17</strain>
    </source>
</reference>
<dbReference type="Gene3D" id="6.10.10.120">
    <property type="entry name" value="Antitoxin ParD1-like"/>
    <property type="match status" value="1"/>
</dbReference>
<dbReference type="AlphaFoldDB" id="A0A963YZ21"/>
<dbReference type="Pfam" id="PF03693">
    <property type="entry name" value="ParD_antitoxin"/>
    <property type="match status" value="1"/>
</dbReference>
<dbReference type="InterPro" id="IPR038296">
    <property type="entry name" value="ParD_sf"/>
</dbReference>
<protein>
    <submittedName>
        <fullName evidence="3">Type II toxin-antitoxin system ParD family antitoxin</fullName>
    </submittedName>
</protein>
<gene>
    <name evidence="3" type="ORF">ACELLULO517_05530</name>
</gene>
<evidence type="ECO:0000256" key="1">
    <source>
        <dbReference type="ARBA" id="ARBA00008580"/>
    </source>
</evidence>
<dbReference type="PANTHER" id="PTHR36582">
    <property type="entry name" value="ANTITOXIN PARD"/>
    <property type="match status" value="1"/>
</dbReference>
<dbReference type="InterPro" id="IPR010985">
    <property type="entry name" value="Ribbon_hlx_hlx"/>
</dbReference>
<dbReference type="GO" id="GO:0006355">
    <property type="term" value="P:regulation of DNA-templated transcription"/>
    <property type="evidence" value="ECO:0007669"/>
    <property type="project" value="InterPro"/>
</dbReference>
<sequence>MTDISVSLPPDLIRFITARIESGRATSSSDVVRDALQFLESAERAKAVAQTRLQRAWSDGVATVDVGEIDIEALKAEARQRLAVAG</sequence>
<keyword evidence="2" id="KW-1277">Toxin-antitoxin system</keyword>
<dbReference type="SUPFAM" id="SSF47598">
    <property type="entry name" value="Ribbon-helix-helix"/>
    <property type="match status" value="1"/>
</dbReference>
<comment type="caution">
    <text evidence="3">The sequence shown here is derived from an EMBL/GenBank/DDBJ whole genome shotgun (WGS) entry which is preliminary data.</text>
</comment>
<dbReference type="CDD" id="cd22231">
    <property type="entry name" value="RHH_NikR_HicB-like"/>
    <property type="match status" value="1"/>
</dbReference>
<dbReference type="InterPro" id="IPR022789">
    <property type="entry name" value="ParD"/>
</dbReference>
<proteinExistence type="inferred from homology"/>
<dbReference type="PANTHER" id="PTHR36582:SF2">
    <property type="entry name" value="ANTITOXIN PARD"/>
    <property type="match status" value="1"/>
</dbReference>
<accession>A0A963YZ21</accession>
<name>A0A963YZ21_9PROT</name>
<comment type="similarity">
    <text evidence="1">Belongs to the ParD antitoxin family.</text>
</comment>
<dbReference type="Proteomes" id="UP000721844">
    <property type="component" value="Unassembled WGS sequence"/>
</dbReference>
<evidence type="ECO:0000313" key="3">
    <source>
        <dbReference type="EMBL" id="MCB8879685.1"/>
    </source>
</evidence>